<name>A0A8S1HIG7_9PELO</name>
<keyword evidence="8" id="KW-1185">Reference proteome</keyword>
<comment type="caution">
    <text evidence="7">The sequence shown here is derived from an EMBL/GenBank/DDBJ whole genome shotgun (WGS) entry which is preliminary data.</text>
</comment>
<feature type="transmembrane region" description="Helical" evidence="6">
    <location>
        <begin position="283"/>
        <end position="306"/>
    </location>
</feature>
<evidence type="ECO:0008006" key="9">
    <source>
        <dbReference type="Google" id="ProtNLM"/>
    </source>
</evidence>
<sequence length="316" mass="35930">MEAPRARPGRLAQRHLLTFGVYSLLLSFCYRYYVITRQPPERRTILTILALVYIPSFIQLILSLIMVSPEEEMRRIFEEAYPQYKSENVMISGVADIRDIWPAVAISHAIFSIIPIYAAIFVLRQKISNQLNIPLRISSETKSMQKQFLKALTIQTCIPMFSIIAISTFAIGHLKIFNHPALEYSTPFSLLLTPVLPGKKMEAIRMLFSTAHVFIALLGCTFNSILIYIALFHSPMKIRSYATLIVNFAFTDLLTCVADLFVQQRLIPVGDSLVYVSNGFCQFFGHSACFIGYNFMLHLLTHGLYLGTAKPRPFSR</sequence>
<evidence type="ECO:0000256" key="1">
    <source>
        <dbReference type="ARBA" id="ARBA00004141"/>
    </source>
</evidence>
<keyword evidence="4 6" id="KW-1133">Transmembrane helix</keyword>
<feature type="transmembrane region" description="Helical" evidence="6">
    <location>
        <begin position="206"/>
        <end position="232"/>
    </location>
</feature>
<comment type="similarity">
    <text evidence="2">Belongs to the nematode receptor-like protein srd family.</text>
</comment>
<evidence type="ECO:0000256" key="2">
    <source>
        <dbReference type="ARBA" id="ARBA00009166"/>
    </source>
</evidence>
<reference evidence="7" key="1">
    <citation type="submission" date="2020-10" db="EMBL/GenBank/DDBJ databases">
        <authorList>
            <person name="Kikuchi T."/>
        </authorList>
    </citation>
    <scope>NUCLEOTIDE SEQUENCE</scope>
    <source>
        <strain evidence="7">NKZ352</strain>
    </source>
</reference>
<evidence type="ECO:0000256" key="3">
    <source>
        <dbReference type="ARBA" id="ARBA00022692"/>
    </source>
</evidence>
<dbReference type="InterPro" id="IPR050920">
    <property type="entry name" value="Nematode_rcpt-like_delta"/>
</dbReference>
<gene>
    <name evidence="7" type="ORF">CAUJ_LOCUS10974</name>
</gene>
<dbReference type="InterPro" id="IPR019421">
    <property type="entry name" value="7TM_GPCR_serpentine_rcpt_Srd"/>
</dbReference>
<dbReference type="PANTHER" id="PTHR22945:SF90">
    <property type="entry name" value="G_PROTEIN_RECEP_F1_2 DOMAIN-CONTAINING PROTEIN"/>
    <property type="match status" value="1"/>
</dbReference>
<dbReference type="GO" id="GO:0016020">
    <property type="term" value="C:membrane"/>
    <property type="evidence" value="ECO:0007669"/>
    <property type="project" value="UniProtKB-SubCell"/>
</dbReference>
<evidence type="ECO:0000256" key="5">
    <source>
        <dbReference type="ARBA" id="ARBA00023136"/>
    </source>
</evidence>
<dbReference type="Pfam" id="PF10317">
    <property type="entry name" value="7TM_GPCR_Srd"/>
    <property type="match status" value="2"/>
</dbReference>
<feature type="transmembrane region" description="Helical" evidence="6">
    <location>
        <begin position="45"/>
        <end position="67"/>
    </location>
</feature>
<keyword evidence="3 6" id="KW-0812">Transmembrane</keyword>
<feature type="transmembrane region" description="Helical" evidence="6">
    <location>
        <begin position="12"/>
        <end position="33"/>
    </location>
</feature>
<keyword evidence="5 6" id="KW-0472">Membrane</keyword>
<evidence type="ECO:0000256" key="6">
    <source>
        <dbReference type="SAM" id="Phobius"/>
    </source>
</evidence>
<evidence type="ECO:0000313" key="8">
    <source>
        <dbReference type="Proteomes" id="UP000835052"/>
    </source>
</evidence>
<feature type="transmembrane region" description="Helical" evidence="6">
    <location>
        <begin position="244"/>
        <end position="263"/>
    </location>
</feature>
<dbReference type="AlphaFoldDB" id="A0A8S1HIG7"/>
<dbReference type="EMBL" id="CAJGYM010000050">
    <property type="protein sequence ID" value="CAD6195055.1"/>
    <property type="molecule type" value="Genomic_DNA"/>
</dbReference>
<dbReference type="OrthoDB" id="5859769at2759"/>
<accession>A0A8S1HIG7</accession>
<protein>
    <recommendedName>
        <fullName evidence="9">G-protein coupled receptors family 1 profile domain-containing protein</fullName>
    </recommendedName>
</protein>
<dbReference type="Proteomes" id="UP000835052">
    <property type="component" value="Unassembled WGS sequence"/>
</dbReference>
<comment type="subcellular location">
    <subcellularLocation>
        <location evidence="1">Membrane</location>
        <topology evidence="1">Multi-pass membrane protein</topology>
    </subcellularLocation>
</comment>
<dbReference type="SUPFAM" id="SSF81321">
    <property type="entry name" value="Family A G protein-coupled receptor-like"/>
    <property type="match status" value="1"/>
</dbReference>
<feature type="transmembrane region" description="Helical" evidence="6">
    <location>
        <begin position="100"/>
        <end position="123"/>
    </location>
</feature>
<evidence type="ECO:0000256" key="4">
    <source>
        <dbReference type="ARBA" id="ARBA00022989"/>
    </source>
</evidence>
<feature type="transmembrane region" description="Helical" evidence="6">
    <location>
        <begin position="152"/>
        <end position="174"/>
    </location>
</feature>
<dbReference type="PANTHER" id="PTHR22945">
    <property type="entry name" value="SERPENTINE RECEPTOR, CLASS D DELTA"/>
    <property type="match status" value="1"/>
</dbReference>
<evidence type="ECO:0000313" key="7">
    <source>
        <dbReference type="EMBL" id="CAD6195055.1"/>
    </source>
</evidence>
<proteinExistence type="inferred from homology"/>
<organism evidence="7 8">
    <name type="scientific">Caenorhabditis auriculariae</name>
    <dbReference type="NCBI Taxonomy" id="2777116"/>
    <lineage>
        <taxon>Eukaryota</taxon>
        <taxon>Metazoa</taxon>
        <taxon>Ecdysozoa</taxon>
        <taxon>Nematoda</taxon>
        <taxon>Chromadorea</taxon>
        <taxon>Rhabditida</taxon>
        <taxon>Rhabditina</taxon>
        <taxon>Rhabditomorpha</taxon>
        <taxon>Rhabditoidea</taxon>
        <taxon>Rhabditidae</taxon>
        <taxon>Peloderinae</taxon>
        <taxon>Caenorhabditis</taxon>
    </lineage>
</organism>